<feature type="coiled-coil region" evidence="1">
    <location>
        <begin position="15"/>
        <end position="108"/>
    </location>
</feature>
<feature type="compositionally biased region" description="Basic and acidic residues" evidence="2">
    <location>
        <begin position="238"/>
        <end position="249"/>
    </location>
</feature>
<name>A0AAW2C809_9ROSI</name>
<comment type="caution">
    <text evidence="3">The sequence shown here is derived from an EMBL/GenBank/DDBJ whole genome shotgun (WGS) entry which is preliminary data.</text>
</comment>
<feature type="compositionally biased region" description="Polar residues" evidence="2">
    <location>
        <begin position="225"/>
        <end position="235"/>
    </location>
</feature>
<keyword evidence="4" id="KW-1185">Reference proteome</keyword>
<dbReference type="EMBL" id="JAZDWU010000008">
    <property type="protein sequence ID" value="KAK9993094.1"/>
    <property type="molecule type" value="Genomic_DNA"/>
</dbReference>
<accession>A0AAW2C809</accession>
<dbReference type="Proteomes" id="UP001459277">
    <property type="component" value="Unassembled WGS sequence"/>
</dbReference>
<feature type="region of interest" description="Disordered" evidence="2">
    <location>
        <begin position="215"/>
        <end position="249"/>
    </location>
</feature>
<organism evidence="3 4">
    <name type="scientific">Lithocarpus litseifolius</name>
    <dbReference type="NCBI Taxonomy" id="425828"/>
    <lineage>
        <taxon>Eukaryota</taxon>
        <taxon>Viridiplantae</taxon>
        <taxon>Streptophyta</taxon>
        <taxon>Embryophyta</taxon>
        <taxon>Tracheophyta</taxon>
        <taxon>Spermatophyta</taxon>
        <taxon>Magnoliopsida</taxon>
        <taxon>eudicotyledons</taxon>
        <taxon>Gunneridae</taxon>
        <taxon>Pentapetalae</taxon>
        <taxon>rosids</taxon>
        <taxon>fabids</taxon>
        <taxon>Fagales</taxon>
        <taxon>Fagaceae</taxon>
        <taxon>Lithocarpus</taxon>
    </lineage>
</organism>
<protein>
    <submittedName>
        <fullName evidence="3">Uncharacterized protein</fullName>
    </submittedName>
</protein>
<dbReference type="AlphaFoldDB" id="A0AAW2C809"/>
<evidence type="ECO:0000256" key="2">
    <source>
        <dbReference type="SAM" id="MobiDB-lite"/>
    </source>
</evidence>
<evidence type="ECO:0000256" key="1">
    <source>
        <dbReference type="SAM" id="Coils"/>
    </source>
</evidence>
<sequence length="249" mass="27652">MKEEERRRIAAMDAFHIAEKSNKELKNKLQEEEKERKSATTVLHTVEKQAEGQRVLLRNAEDQLAASKEQIVALKKKFKEVMIAKVLAEKEKEEAEKAKEEAEQHGYDVGVVETEEALRAEVPAVCRTYYALVWDEAFNQVGVEPSSMLWKAKSVYYPSAIRPSSSSSSKADLAEGAVKSGDTNKETSQDASLPLVAPKEAPQNVELVLATFLVPPKDDPKGKAQMSTTASTTQPPKNPKDNKLVIKMK</sequence>
<evidence type="ECO:0000313" key="4">
    <source>
        <dbReference type="Proteomes" id="UP001459277"/>
    </source>
</evidence>
<keyword evidence="1" id="KW-0175">Coiled coil</keyword>
<reference evidence="3 4" key="1">
    <citation type="submission" date="2024-01" db="EMBL/GenBank/DDBJ databases">
        <title>A telomere-to-telomere, gap-free genome of sweet tea (Lithocarpus litseifolius).</title>
        <authorList>
            <person name="Zhou J."/>
        </authorList>
    </citation>
    <scope>NUCLEOTIDE SEQUENCE [LARGE SCALE GENOMIC DNA]</scope>
    <source>
        <strain evidence="3">Zhou-2022a</strain>
        <tissue evidence="3">Leaf</tissue>
    </source>
</reference>
<gene>
    <name evidence="3" type="ORF">SO802_022797</name>
</gene>
<feature type="region of interest" description="Disordered" evidence="2">
    <location>
        <begin position="161"/>
        <end position="198"/>
    </location>
</feature>
<evidence type="ECO:0000313" key="3">
    <source>
        <dbReference type="EMBL" id="KAK9993094.1"/>
    </source>
</evidence>
<proteinExistence type="predicted"/>